<dbReference type="EMBL" id="CM004403">
    <property type="protein sequence ID" value="OAY25816.1"/>
    <property type="molecule type" value="Genomic_DNA"/>
</dbReference>
<name>A0A2C9U7D2_MANES</name>
<protein>
    <submittedName>
        <fullName evidence="1">Uncharacterized protein</fullName>
    </submittedName>
</protein>
<organism evidence="1">
    <name type="scientific">Manihot esculenta</name>
    <name type="common">Cassava</name>
    <name type="synonym">Jatropha manihot</name>
    <dbReference type="NCBI Taxonomy" id="3983"/>
    <lineage>
        <taxon>Eukaryota</taxon>
        <taxon>Viridiplantae</taxon>
        <taxon>Streptophyta</taxon>
        <taxon>Embryophyta</taxon>
        <taxon>Tracheophyta</taxon>
        <taxon>Spermatophyta</taxon>
        <taxon>Magnoliopsida</taxon>
        <taxon>eudicotyledons</taxon>
        <taxon>Gunneridae</taxon>
        <taxon>Pentapetalae</taxon>
        <taxon>rosids</taxon>
        <taxon>fabids</taxon>
        <taxon>Malpighiales</taxon>
        <taxon>Euphorbiaceae</taxon>
        <taxon>Crotonoideae</taxon>
        <taxon>Manihoteae</taxon>
        <taxon>Manihot</taxon>
    </lineage>
</organism>
<proteinExistence type="predicted"/>
<evidence type="ECO:0000313" key="1">
    <source>
        <dbReference type="EMBL" id="OAY25816.1"/>
    </source>
</evidence>
<reference evidence="1" key="1">
    <citation type="submission" date="2016-02" db="EMBL/GenBank/DDBJ databases">
        <title>WGS assembly of Manihot esculenta.</title>
        <authorList>
            <person name="Bredeson J.V."/>
            <person name="Prochnik S.E."/>
            <person name="Lyons J.B."/>
            <person name="Schmutz J."/>
            <person name="Grimwood J."/>
            <person name="Vrebalov J."/>
            <person name="Bart R.S."/>
            <person name="Amuge T."/>
            <person name="Ferguson M.E."/>
            <person name="Green R."/>
            <person name="Putnam N."/>
            <person name="Stites J."/>
            <person name="Rounsley S."/>
            <person name="Rokhsar D.S."/>
        </authorList>
    </citation>
    <scope>NUCLEOTIDE SEQUENCE [LARGE SCALE GENOMIC DNA]</scope>
    <source>
        <tissue evidence="1">Leaf</tissue>
    </source>
</reference>
<sequence>MWPIYSTSEEFIAKAPILEPKTQNRTCSSPKICIVCNLPLCSRFFTGIRINFGLLGLILDEISIPLGCLDVYNLALDTSID</sequence>
<dbReference type="AlphaFoldDB" id="A0A2C9U7D2"/>
<accession>A0A2C9U7D2</accession>
<gene>
    <name evidence="1" type="ORF">MANES_17G121800</name>
</gene>